<dbReference type="InterPro" id="IPR058515">
    <property type="entry name" value="DUF8202"/>
</dbReference>
<dbReference type="SUPFAM" id="SSF49899">
    <property type="entry name" value="Concanavalin A-like lectins/glucanases"/>
    <property type="match status" value="1"/>
</dbReference>
<evidence type="ECO:0000313" key="4">
    <source>
        <dbReference type="Proteomes" id="UP001348397"/>
    </source>
</evidence>
<feature type="domain" description="DUF8202" evidence="2">
    <location>
        <begin position="820"/>
        <end position="1011"/>
    </location>
</feature>
<dbReference type="Proteomes" id="UP001348397">
    <property type="component" value="Unassembled WGS sequence"/>
</dbReference>
<feature type="chain" id="PRO_5046433872" description="DUF8202 domain-containing protein" evidence="1">
    <location>
        <begin position="20"/>
        <end position="1116"/>
    </location>
</feature>
<sequence>MKKYIYLIFALLLSVQALAQGHNPGTVLPATPNTAPWNVYSAAPDQRQNASVTNAQSLALLPTGTSGTDIFVSYLVDTTGYTFYLVYTTNGTIPTKTNGTVVNMSFAVFSNPNRVWAGKIPQQAAGTVVNYVIYVNTTGGTLAAANNRVARTSLGIQATWTEGDAYYSFQAPGGVAGASLWLKGDAGLSASSWNDQSGNAFNATGTGSPTITGKQNFNPIATFNGSSQYYSIPHNALLNQNGSNKMALIAVANTPADDAYNALVGKRTNSGWNDGWGIAGNGTTPYTSFAFGTGDWSGVLPAWYGINTITANNPFMAFGYSNGAVSNGNFLAINGSTSAQSSGTTETVTNSQPVTVGFVEAGYYWKGDIAEVIMYNDDITTTANNRAKIESYLGIKWGITLRSGTGGSDATGTYNYLNSAGTTVWNGTTNNTYHNNVAGIARDDASALHQKQSQSVNSGLQPVIGNGNITDTNANNTNNFSADLSALVWGSDTGSTSFATSFVFGGLNNRMARIWKMQKTGTVGTVKVALPASQIGSIGQLSLVTSSDATFDGTDTRTLMTLETIGSVQYYTATVDVTTLTQPFFTFAGLITAPGGVSNGLTLWMNPDAGINNDANISTWTDRVNNVVIPRKNTNTTLSIQTALNFNRVVNMPTSTYNGFELPATDSNIGLYDPSAVNGMSVFGAGVQSTSWNDFAPLISKTNGGSWASGWVMSTTNISGSNWGLLYVWGDSSGTGVGNSAVTASGSLTRGNAFVASGWWDPAVTNKNNVDLNAVSTGSINVSTTTSVGSPLGIGYAQGYAFGGQLGDQIYYNRSLSATERARVQSYLSIKFGTTLGNTALPFSYLNSSGNTIWAADATYQNNIFGIARDDASALHQRISKSVNSGSVLTVSTDTNFTNENSTHAAIGTNLQSLVLGETTGAYAFTGTSISASGATFSTTEAMGRRWKVQDTGGISCVNLRFDAASLPALSGNERYYLIISDNAGFTSNVVYKAVTRTGNTIDASVNFRDNNVSYFTLAKKDLGLSSGDLTNVKAGINTIPSSSWQPTQPNTYLEINSNAKGLVVSRVASTAAIVTPLEGMIIYDLSDNTMKVYTGTIWRRLGDYSTDPALNRFCN</sequence>
<proteinExistence type="predicted"/>
<keyword evidence="4" id="KW-1185">Reference proteome</keyword>
<gene>
    <name evidence="3" type="ORF">SOP96_04955</name>
</gene>
<dbReference type="EMBL" id="JAYLAA010000018">
    <property type="protein sequence ID" value="MEC3875056.1"/>
    <property type="molecule type" value="Genomic_DNA"/>
</dbReference>
<comment type="caution">
    <text evidence="3">The sequence shown here is derived from an EMBL/GenBank/DDBJ whole genome shotgun (WGS) entry which is preliminary data.</text>
</comment>
<dbReference type="Gene3D" id="2.60.120.200">
    <property type="match status" value="1"/>
</dbReference>
<evidence type="ECO:0000259" key="2">
    <source>
        <dbReference type="Pfam" id="PF26628"/>
    </source>
</evidence>
<keyword evidence="1" id="KW-0732">Signal</keyword>
<dbReference type="InterPro" id="IPR013320">
    <property type="entry name" value="ConA-like_dom_sf"/>
</dbReference>
<name>A0ABU6HPS3_9FLAO</name>
<evidence type="ECO:0000313" key="3">
    <source>
        <dbReference type="EMBL" id="MEC3875056.1"/>
    </source>
</evidence>
<dbReference type="RefSeq" id="WP_326319938.1">
    <property type="nucleotide sequence ID" value="NZ_JAYLAA010000018.1"/>
</dbReference>
<organism evidence="3 4">
    <name type="scientific">Chryseobacterium salviniae</name>
    <dbReference type="NCBI Taxonomy" id="3101750"/>
    <lineage>
        <taxon>Bacteria</taxon>
        <taxon>Pseudomonadati</taxon>
        <taxon>Bacteroidota</taxon>
        <taxon>Flavobacteriia</taxon>
        <taxon>Flavobacteriales</taxon>
        <taxon>Weeksellaceae</taxon>
        <taxon>Chryseobacterium group</taxon>
        <taxon>Chryseobacterium</taxon>
    </lineage>
</organism>
<reference evidence="3 4" key="1">
    <citation type="submission" date="2024-01" db="EMBL/GenBank/DDBJ databases">
        <title>Chryseobacterium sp. T9W2-O.</title>
        <authorList>
            <person name="Maltman C."/>
        </authorList>
    </citation>
    <scope>NUCLEOTIDE SEQUENCE [LARGE SCALE GENOMIC DNA]</scope>
    <source>
        <strain evidence="3 4">T9W2-O</strain>
    </source>
</reference>
<evidence type="ECO:0000256" key="1">
    <source>
        <dbReference type="SAM" id="SignalP"/>
    </source>
</evidence>
<protein>
    <recommendedName>
        <fullName evidence="2">DUF8202 domain-containing protein</fullName>
    </recommendedName>
</protein>
<accession>A0ABU6HPS3</accession>
<feature type="domain" description="DUF8202" evidence="2">
    <location>
        <begin position="386"/>
        <end position="567"/>
    </location>
</feature>
<dbReference type="Pfam" id="PF26628">
    <property type="entry name" value="DUF8202"/>
    <property type="match status" value="2"/>
</dbReference>
<feature type="signal peptide" evidence="1">
    <location>
        <begin position="1"/>
        <end position="19"/>
    </location>
</feature>